<comment type="caution">
    <text evidence="2">The sequence shown here is derived from an EMBL/GenBank/DDBJ whole genome shotgun (WGS) entry which is preliminary data.</text>
</comment>
<dbReference type="EMBL" id="JBBCAQ010000036">
    <property type="protein sequence ID" value="KAK7576373.1"/>
    <property type="molecule type" value="Genomic_DNA"/>
</dbReference>
<proteinExistence type="predicted"/>
<dbReference type="Proteomes" id="UP001367676">
    <property type="component" value="Unassembled WGS sequence"/>
</dbReference>
<evidence type="ECO:0000313" key="3">
    <source>
        <dbReference type="Proteomes" id="UP001367676"/>
    </source>
</evidence>
<protein>
    <submittedName>
        <fullName evidence="2">Uncharacterized protein</fullName>
    </submittedName>
</protein>
<sequence>MWRFSFEIPSSSGNRFVWFPPVRLFTEPIRLASKIGSYLHECLASPCLFPKQNLELRKDWSLFSKDEINYSSSSISVPFLCEKHFDPKFVFKKEKKQCSMDTQSQVPNNQSGVLILKLVKLCCNKYLNPRQRETIRGNPRQCEAIRGNSRQCEEIRGSARQSEAGRGSARQGEAVRGNPRQGEAIRGSARQSEAGRGNPRQGEAIRGRARQCEAGRGSARQSEAGRGNPRQREAIRGSARQSEAARGNPRQREAIRGSARQSEAARGNPRQREAIRGRARQSEADCSITCDLLGA</sequence>
<keyword evidence="3" id="KW-1185">Reference proteome</keyword>
<gene>
    <name evidence="2" type="ORF">V9T40_012659</name>
</gene>
<feature type="compositionally biased region" description="Basic and acidic residues" evidence="1">
    <location>
        <begin position="270"/>
        <end position="281"/>
    </location>
</feature>
<accession>A0AAN9T7N0</accession>
<dbReference type="AlphaFoldDB" id="A0AAN9T7N0"/>
<name>A0AAN9T7N0_9HEMI</name>
<feature type="region of interest" description="Disordered" evidence="1">
    <location>
        <begin position="153"/>
        <end position="281"/>
    </location>
</feature>
<evidence type="ECO:0000256" key="1">
    <source>
        <dbReference type="SAM" id="MobiDB-lite"/>
    </source>
</evidence>
<feature type="compositionally biased region" description="Basic and acidic residues" evidence="1">
    <location>
        <begin position="203"/>
        <end position="213"/>
    </location>
</feature>
<organism evidence="2 3">
    <name type="scientific">Parthenolecanium corni</name>
    <dbReference type="NCBI Taxonomy" id="536013"/>
    <lineage>
        <taxon>Eukaryota</taxon>
        <taxon>Metazoa</taxon>
        <taxon>Ecdysozoa</taxon>
        <taxon>Arthropoda</taxon>
        <taxon>Hexapoda</taxon>
        <taxon>Insecta</taxon>
        <taxon>Pterygota</taxon>
        <taxon>Neoptera</taxon>
        <taxon>Paraneoptera</taxon>
        <taxon>Hemiptera</taxon>
        <taxon>Sternorrhyncha</taxon>
        <taxon>Coccoidea</taxon>
        <taxon>Coccidae</taxon>
        <taxon>Parthenolecanium</taxon>
    </lineage>
</organism>
<reference evidence="2 3" key="1">
    <citation type="submission" date="2024-03" db="EMBL/GenBank/DDBJ databases">
        <title>Adaptation during the transition from Ophiocordyceps entomopathogen to insect associate is accompanied by gene loss and intensified selection.</title>
        <authorList>
            <person name="Ward C.M."/>
            <person name="Onetto C.A."/>
            <person name="Borneman A.R."/>
        </authorList>
    </citation>
    <scope>NUCLEOTIDE SEQUENCE [LARGE SCALE GENOMIC DNA]</scope>
    <source>
        <strain evidence="2">AWRI1</strain>
        <tissue evidence="2">Single Adult Female</tissue>
    </source>
</reference>
<evidence type="ECO:0000313" key="2">
    <source>
        <dbReference type="EMBL" id="KAK7576373.1"/>
    </source>
</evidence>